<dbReference type="InterPro" id="IPR050327">
    <property type="entry name" value="Proton-linked_MCT"/>
</dbReference>
<evidence type="ECO:0000256" key="2">
    <source>
        <dbReference type="SAM" id="Phobius"/>
    </source>
</evidence>
<sequence>FTFKLALFGVDCIAGSRFTVGCLIFSITLIASMVGAKYFPSSIIRRPYSDNNASSEHIHYENNFIESGADVAFRQRNQQSTSHCNSTSNNEEENRPLLIPNMGSHSRNNNDNNNSQMTWSKLNVALFAGFALLSAATTVPVTLVPTMALSLVGSEWNNSPYYGSDKFFSSDISNATMLEVYDKKGQTKFWIPFHIRTTSNNISESSAFASRLAIIATFATALGKFINGTLVDVVGARRLLLFYGLCVCCTLFVLRHVTTSNGAMVCCAAVEFCASILWPAAVVILGSHYANETDGRFERGIYVTSIASRCGSLLAVPIPPLLIKWTNITWRGVAGIASMTSLLGVVVFYLFLSDSPGKLHDPQNPIKTVPQSNMSNSETVRLYQQTPTLYERAIIFSSSLWYTVKPSIRRILASRVFWAVATAHSGASLVKGSDRILSTYYRDTSYGVVTESKASALSVFLSVGMLIGLFIGGKVFTAKVDNDEEDQRDYPRREMSSQLRPKNTIAFLYCLSICMCYSLAFLAMPFVRRLLHLPILVFILQIIASLGLGAGVAVQFYHIPAIVGSREFGKNRGLYAAYTDGIAALVSSVVWRIVGGAVEEGNPQGGGWAYGWAAVALLLVLCGTLMVSIIEIYVVVEGKKHSHNDLDLGSSIDLNESMMEDEIKHGLRKRANLTSSALDYLSPKKNRTKTLKLPSVDCRDEDDEIGGRNADEDLLGIVADDGSFLFPMSQKNDDTSQVFQDEFQSGKAAAYRYEEGIGTEIPSDFEDEISTVFDAYSSMNDVVRSRNRDPEKK</sequence>
<feature type="transmembrane region" description="Helical" evidence="2">
    <location>
        <begin position="533"/>
        <end position="554"/>
    </location>
</feature>
<feature type="region of interest" description="Disordered" evidence="1">
    <location>
        <begin position="78"/>
        <end position="114"/>
    </location>
</feature>
<feature type="transmembrane region" description="Helical" evidence="2">
    <location>
        <begin position="239"/>
        <end position="256"/>
    </location>
</feature>
<reference evidence="3" key="1">
    <citation type="submission" date="2023-06" db="EMBL/GenBank/DDBJ databases">
        <title>Survivors Of The Sea: Transcriptome response of Skeletonema marinoi to long-term dormancy.</title>
        <authorList>
            <person name="Pinder M.I.M."/>
            <person name="Kourtchenko O."/>
            <person name="Robertson E.K."/>
            <person name="Larsson T."/>
            <person name="Maumus F."/>
            <person name="Osuna-Cruz C.M."/>
            <person name="Vancaester E."/>
            <person name="Stenow R."/>
            <person name="Vandepoele K."/>
            <person name="Ploug H."/>
            <person name="Bruchert V."/>
            <person name="Godhe A."/>
            <person name="Topel M."/>
        </authorList>
    </citation>
    <scope>NUCLEOTIDE SEQUENCE</scope>
    <source>
        <strain evidence="3">R05AC</strain>
    </source>
</reference>
<dbReference type="SUPFAM" id="SSF103473">
    <property type="entry name" value="MFS general substrate transporter"/>
    <property type="match status" value="1"/>
</dbReference>
<accession>A0AAD9DFZ3</accession>
<feature type="transmembrane region" description="Helical" evidence="2">
    <location>
        <begin position="575"/>
        <end position="594"/>
    </location>
</feature>
<dbReference type="InterPro" id="IPR011701">
    <property type="entry name" value="MFS"/>
</dbReference>
<organism evidence="3 4">
    <name type="scientific">Skeletonema marinoi</name>
    <dbReference type="NCBI Taxonomy" id="267567"/>
    <lineage>
        <taxon>Eukaryota</taxon>
        <taxon>Sar</taxon>
        <taxon>Stramenopiles</taxon>
        <taxon>Ochrophyta</taxon>
        <taxon>Bacillariophyta</taxon>
        <taxon>Coscinodiscophyceae</taxon>
        <taxon>Thalassiosirophycidae</taxon>
        <taxon>Thalassiosirales</taxon>
        <taxon>Skeletonemataceae</taxon>
        <taxon>Skeletonema</taxon>
        <taxon>Skeletonema marinoi-dohrnii complex</taxon>
    </lineage>
</organism>
<comment type="caution">
    <text evidence="3">The sequence shown here is derived from an EMBL/GenBank/DDBJ whole genome shotgun (WGS) entry which is preliminary data.</text>
</comment>
<dbReference type="Gene3D" id="1.20.1250.20">
    <property type="entry name" value="MFS general substrate transporter like domains"/>
    <property type="match status" value="1"/>
</dbReference>
<feature type="transmembrane region" description="Helical" evidence="2">
    <location>
        <begin position="328"/>
        <end position="352"/>
    </location>
</feature>
<feature type="non-terminal residue" evidence="3">
    <location>
        <position position="1"/>
    </location>
</feature>
<dbReference type="Pfam" id="PF07690">
    <property type="entry name" value="MFS_1"/>
    <property type="match status" value="1"/>
</dbReference>
<keyword evidence="4" id="KW-1185">Reference proteome</keyword>
<keyword evidence="2" id="KW-0812">Transmembrane</keyword>
<feature type="transmembrane region" description="Helical" evidence="2">
    <location>
        <begin position="609"/>
        <end position="636"/>
    </location>
</feature>
<name>A0AAD9DFZ3_9STRA</name>
<feature type="transmembrane region" description="Helical" evidence="2">
    <location>
        <begin position="18"/>
        <end position="39"/>
    </location>
</feature>
<evidence type="ECO:0000256" key="1">
    <source>
        <dbReference type="SAM" id="MobiDB-lite"/>
    </source>
</evidence>
<dbReference type="Proteomes" id="UP001224775">
    <property type="component" value="Unassembled WGS sequence"/>
</dbReference>
<evidence type="ECO:0000313" key="3">
    <source>
        <dbReference type="EMBL" id="KAK1744779.1"/>
    </source>
</evidence>
<gene>
    <name evidence="3" type="ORF">QTG54_004070</name>
</gene>
<dbReference type="GO" id="GO:0022857">
    <property type="term" value="F:transmembrane transporter activity"/>
    <property type="evidence" value="ECO:0007669"/>
    <property type="project" value="InterPro"/>
</dbReference>
<keyword evidence="2" id="KW-1133">Transmembrane helix</keyword>
<feature type="transmembrane region" description="Helical" evidence="2">
    <location>
        <begin position="262"/>
        <end position="289"/>
    </location>
</feature>
<feature type="transmembrane region" description="Helical" evidence="2">
    <location>
        <begin position="454"/>
        <end position="472"/>
    </location>
</feature>
<feature type="transmembrane region" description="Helical" evidence="2">
    <location>
        <begin position="505"/>
        <end position="527"/>
    </location>
</feature>
<proteinExistence type="predicted"/>
<evidence type="ECO:0000313" key="4">
    <source>
        <dbReference type="Proteomes" id="UP001224775"/>
    </source>
</evidence>
<dbReference type="CDD" id="cd06174">
    <property type="entry name" value="MFS"/>
    <property type="match status" value="1"/>
</dbReference>
<feature type="transmembrane region" description="Helical" evidence="2">
    <location>
        <begin position="208"/>
        <end position="227"/>
    </location>
</feature>
<dbReference type="PANTHER" id="PTHR11360">
    <property type="entry name" value="MONOCARBOXYLATE TRANSPORTER"/>
    <property type="match status" value="1"/>
</dbReference>
<keyword evidence="2" id="KW-0472">Membrane</keyword>
<feature type="transmembrane region" description="Helical" evidence="2">
    <location>
        <begin position="124"/>
        <end position="152"/>
    </location>
</feature>
<dbReference type="AlphaFoldDB" id="A0AAD9DFZ3"/>
<feature type="compositionally biased region" description="Polar residues" evidence="1">
    <location>
        <begin position="78"/>
        <end position="89"/>
    </location>
</feature>
<dbReference type="EMBL" id="JATAAI010000006">
    <property type="protein sequence ID" value="KAK1744779.1"/>
    <property type="molecule type" value="Genomic_DNA"/>
</dbReference>
<dbReference type="InterPro" id="IPR036259">
    <property type="entry name" value="MFS_trans_sf"/>
</dbReference>
<protein>
    <submittedName>
        <fullName evidence="3">MFS transporter</fullName>
    </submittedName>
</protein>